<dbReference type="SUPFAM" id="SSF54236">
    <property type="entry name" value="Ubiquitin-like"/>
    <property type="match status" value="1"/>
</dbReference>
<dbReference type="Pfam" id="PF14580">
    <property type="entry name" value="LRR_9"/>
    <property type="match status" value="1"/>
</dbReference>
<dbReference type="FunFam" id="3.80.10.10:FF:000593">
    <property type="entry name" value="Tubulin-specific chaperone E"/>
    <property type="match status" value="1"/>
</dbReference>
<dbReference type="InterPro" id="IPR032675">
    <property type="entry name" value="LRR_dom_sf"/>
</dbReference>
<dbReference type="Proteomes" id="UP000694724">
    <property type="component" value="Unplaced"/>
</dbReference>
<reference evidence="3" key="1">
    <citation type="submission" date="2025-08" db="UniProtKB">
        <authorList>
            <consortium name="Ensembl"/>
        </authorList>
    </citation>
    <scope>IDENTIFICATION</scope>
</reference>
<evidence type="ECO:0000256" key="2">
    <source>
        <dbReference type="ARBA" id="ARBA00022737"/>
    </source>
</evidence>
<protein>
    <submittedName>
        <fullName evidence="3">Tubulin folding cofactor E</fullName>
    </submittedName>
</protein>
<dbReference type="InterPro" id="IPR044079">
    <property type="entry name" value="Ubl_TBCE"/>
</dbReference>
<sequence length="477" mass="53231">MNDTLTSDVTGRRVEVNGEHATVRFSGIVPPVAGGSFIRPNKVNFGVDFLTAIKNRYVLEDEPEEEEKEQTVIIGNKPVETIGFDSVVKQQSQLSKLQEVSLRNCAVNGAGDKRGIAQACPNIRSIDLSKNLLSSWDDVIAIADQLKHLEVLNLSENKLRFPSGLPSPTGTFSMLKVLVLNRTGVTWAEVLRCASGWPVLEKLYLESNNIIISERPADVLQTVKLLDLSSNQLIDENQLFLIAYLPRLEQLILSDIGISSLHFPDAGIGCKTAMFPSLQYLVLNDNQISQWSFINELDKLQSLHALSCARNPLTEEGSKDAQTTRQFIIAKIGQLRTLNKCVIQPEERRGAELDYRKAFGNEWKKAGGHQDPDKDRPNEEFLAAHPRYQSLCLKYGAPEDGELKTPQPFLLRNELLTLKIKYPNQLGQRVIEKQLPESMTVQKVKGFLSRLLKVSVSELLLSYESPKSPGDGIKMAE</sequence>
<keyword evidence="2" id="KW-0677">Repeat</keyword>
<dbReference type="CDD" id="cd17044">
    <property type="entry name" value="Ubl_TBCE"/>
    <property type="match status" value="1"/>
</dbReference>
<dbReference type="Ensembl" id="ENSSSCT00055016217.1">
    <property type="protein sequence ID" value="ENSSSCP00055012763.1"/>
    <property type="gene ID" value="ENSSSCG00055008147.1"/>
</dbReference>
<dbReference type="Gene3D" id="3.80.10.10">
    <property type="entry name" value="Ribonuclease Inhibitor"/>
    <property type="match status" value="2"/>
</dbReference>
<dbReference type="InterPro" id="IPR001611">
    <property type="entry name" value="Leu-rich_rpt"/>
</dbReference>
<name>A0A8D1Q0H1_PIG</name>
<evidence type="ECO:0000256" key="1">
    <source>
        <dbReference type="ARBA" id="ARBA00022614"/>
    </source>
</evidence>
<dbReference type="PANTHER" id="PTHR18849:SF0">
    <property type="entry name" value="CILIA- AND FLAGELLA-ASSOCIATED PROTEIN 410-RELATED"/>
    <property type="match status" value="1"/>
</dbReference>
<keyword evidence="1" id="KW-0433">Leucine-rich repeat</keyword>
<dbReference type="FunFam" id="3.80.10.10:FF:000268">
    <property type="entry name" value="Tubulin-specific chaperone E"/>
    <property type="match status" value="1"/>
</dbReference>
<dbReference type="Gene3D" id="3.10.20.90">
    <property type="entry name" value="Phosphatidylinositol 3-kinase Catalytic Subunit, Chain A, domain 1"/>
    <property type="match status" value="1"/>
</dbReference>
<evidence type="ECO:0000313" key="3">
    <source>
        <dbReference type="Ensembl" id="ENSSSCP00055012763.1"/>
    </source>
</evidence>
<dbReference type="SUPFAM" id="SSF52047">
    <property type="entry name" value="RNI-like"/>
    <property type="match status" value="1"/>
</dbReference>
<dbReference type="InterPro" id="IPR029071">
    <property type="entry name" value="Ubiquitin-like_domsf"/>
</dbReference>
<dbReference type="AlphaFoldDB" id="A0A8D1Q0H1"/>
<proteinExistence type="predicted"/>
<evidence type="ECO:0000313" key="4">
    <source>
        <dbReference type="Proteomes" id="UP000694724"/>
    </source>
</evidence>
<dbReference type="PANTHER" id="PTHR18849">
    <property type="entry name" value="LEUCINE RICH REPEAT PROTEIN"/>
    <property type="match status" value="1"/>
</dbReference>
<organism evidence="3 4">
    <name type="scientific">Sus scrofa</name>
    <name type="common">Pig</name>
    <dbReference type="NCBI Taxonomy" id="9823"/>
    <lineage>
        <taxon>Eukaryota</taxon>
        <taxon>Metazoa</taxon>
        <taxon>Chordata</taxon>
        <taxon>Craniata</taxon>
        <taxon>Vertebrata</taxon>
        <taxon>Euteleostomi</taxon>
        <taxon>Mammalia</taxon>
        <taxon>Eutheria</taxon>
        <taxon>Laurasiatheria</taxon>
        <taxon>Artiodactyla</taxon>
        <taxon>Suina</taxon>
        <taxon>Suidae</taxon>
        <taxon>Sus</taxon>
    </lineage>
</organism>
<dbReference type="PROSITE" id="PS51450">
    <property type="entry name" value="LRR"/>
    <property type="match status" value="1"/>
</dbReference>
<accession>A0A8D1Q0H1</accession>